<feature type="compositionally biased region" description="Polar residues" evidence="13">
    <location>
        <begin position="445"/>
        <end position="456"/>
    </location>
</feature>
<organism evidence="16 17">
    <name type="scientific">Dunaliella salina</name>
    <name type="common">Green alga</name>
    <name type="synonym">Protococcus salinus</name>
    <dbReference type="NCBI Taxonomy" id="3046"/>
    <lineage>
        <taxon>Eukaryota</taxon>
        <taxon>Viridiplantae</taxon>
        <taxon>Chlorophyta</taxon>
        <taxon>core chlorophytes</taxon>
        <taxon>Chlorophyceae</taxon>
        <taxon>CS clade</taxon>
        <taxon>Chlamydomonadales</taxon>
        <taxon>Dunaliellaceae</taxon>
        <taxon>Dunaliella</taxon>
    </lineage>
</organism>
<feature type="compositionally biased region" description="Low complexity" evidence="13">
    <location>
        <begin position="512"/>
        <end position="521"/>
    </location>
</feature>
<feature type="region of interest" description="Disordered" evidence="13">
    <location>
        <begin position="583"/>
        <end position="603"/>
    </location>
</feature>
<reference evidence="16" key="1">
    <citation type="submission" date="2017-08" db="EMBL/GenBank/DDBJ databases">
        <authorList>
            <person name="Polle J.E."/>
            <person name="Barry K."/>
            <person name="Cushman J."/>
            <person name="Schmutz J."/>
            <person name="Tran D."/>
            <person name="Hathwaick L.T."/>
            <person name="Yim W.C."/>
            <person name="Jenkins J."/>
            <person name="Mckie-Krisberg Z.M."/>
            <person name="Prochnik S."/>
            <person name="Lindquist E."/>
            <person name="Dockter R.B."/>
            <person name="Adam C."/>
            <person name="Molina H."/>
            <person name="Bunkerborg J."/>
            <person name="Jin E."/>
            <person name="Buchheim M."/>
            <person name="Magnuson J."/>
        </authorList>
    </citation>
    <scope>NUCLEOTIDE SEQUENCE</scope>
    <source>
        <strain evidence="16">CCAP 19/18</strain>
    </source>
</reference>
<dbReference type="PANTHER" id="PTHR45628:SF7">
    <property type="entry name" value="VOLTAGE-DEPENDENT CALCIUM CHANNEL TYPE A SUBUNIT ALPHA-1"/>
    <property type="match status" value="1"/>
</dbReference>
<feature type="compositionally biased region" description="Basic and acidic residues" evidence="13">
    <location>
        <begin position="522"/>
        <end position="533"/>
    </location>
</feature>
<dbReference type="InterPro" id="IPR027359">
    <property type="entry name" value="Volt_channel_dom_sf"/>
</dbReference>
<keyword evidence="5 14" id="KW-0812">Transmembrane</keyword>
<evidence type="ECO:0000256" key="12">
    <source>
        <dbReference type="ARBA" id="ARBA00023303"/>
    </source>
</evidence>
<evidence type="ECO:0000256" key="1">
    <source>
        <dbReference type="ARBA" id="ARBA00004141"/>
    </source>
</evidence>
<evidence type="ECO:0000313" key="16">
    <source>
        <dbReference type="EMBL" id="KAF5831584.1"/>
    </source>
</evidence>
<dbReference type="EMBL" id="MU069937">
    <property type="protein sequence ID" value="KAF5831584.1"/>
    <property type="molecule type" value="Genomic_DNA"/>
</dbReference>
<protein>
    <submittedName>
        <fullName evidence="16">Ion transport protein-domain-containing protein</fullName>
    </submittedName>
</protein>
<feature type="transmembrane region" description="Helical" evidence="14">
    <location>
        <begin position="178"/>
        <end position="203"/>
    </location>
</feature>
<keyword evidence="17" id="KW-1185">Reference proteome</keyword>
<feature type="compositionally biased region" description="Gly residues" evidence="13">
    <location>
        <begin position="411"/>
        <end position="425"/>
    </location>
</feature>
<keyword evidence="12" id="KW-0407">Ion channel</keyword>
<feature type="region of interest" description="Disordered" evidence="13">
    <location>
        <begin position="512"/>
        <end position="558"/>
    </location>
</feature>
<dbReference type="PANTHER" id="PTHR45628">
    <property type="entry name" value="VOLTAGE-DEPENDENT CALCIUM CHANNEL TYPE A SUBUNIT ALPHA-1"/>
    <property type="match status" value="1"/>
</dbReference>
<keyword evidence="2" id="KW-0813">Transport</keyword>
<feature type="transmembrane region" description="Helical" evidence="14">
    <location>
        <begin position="358"/>
        <end position="384"/>
    </location>
</feature>
<feature type="region of interest" description="Disordered" evidence="13">
    <location>
        <begin position="394"/>
        <end position="456"/>
    </location>
</feature>
<evidence type="ECO:0000256" key="6">
    <source>
        <dbReference type="ARBA" id="ARBA00022837"/>
    </source>
</evidence>
<evidence type="ECO:0000256" key="4">
    <source>
        <dbReference type="ARBA" id="ARBA00022673"/>
    </source>
</evidence>
<dbReference type="InterPro" id="IPR005821">
    <property type="entry name" value="Ion_trans_dom"/>
</dbReference>
<keyword evidence="3" id="KW-0109">Calcium transport</keyword>
<evidence type="ECO:0000256" key="9">
    <source>
        <dbReference type="ARBA" id="ARBA00023065"/>
    </source>
</evidence>
<feature type="transmembrane region" description="Helical" evidence="14">
    <location>
        <begin position="136"/>
        <end position="157"/>
    </location>
</feature>
<name>A0ABQ7GAE9_DUNSA</name>
<evidence type="ECO:0000256" key="3">
    <source>
        <dbReference type="ARBA" id="ARBA00022568"/>
    </source>
</evidence>
<evidence type="ECO:0000256" key="14">
    <source>
        <dbReference type="SAM" id="Phobius"/>
    </source>
</evidence>
<keyword evidence="8 14" id="KW-1133">Transmembrane helix</keyword>
<keyword evidence="10 14" id="KW-0472">Membrane</keyword>
<feature type="compositionally biased region" description="Basic residues" evidence="13">
    <location>
        <begin position="534"/>
        <end position="549"/>
    </location>
</feature>
<comment type="caution">
    <text evidence="16">The sequence shown here is derived from an EMBL/GenBank/DDBJ whole genome shotgun (WGS) entry which is preliminary data.</text>
</comment>
<feature type="transmembrane region" description="Helical" evidence="14">
    <location>
        <begin position="103"/>
        <end position="124"/>
    </location>
</feature>
<keyword evidence="4" id="KW-0107">Calcium channel</keyword>
<sequence length="758" mass="83007">MDGTKNAQEVFTRAWQTALAWCRGICTPPRMESLEQVYCDKALGFIPKRCWVRKQLLLLTHTRIFELVVLMAIAANCVTLALDSNAPGFRESTMGRRLQLADYVFTGFFSVEMVLKVVAMGLVAAPNTYLRSGWNLLDVAIICTGYISLAGFANVTALRGIRALRPLRTITRIKKMKVVVSSLVASMPALLDVSMVMALYFAIFGTMCVLLFGGALSHRCADPDFSHAYTDASGFVQGVQYVVPDADKGDVCKNTRVQDVRWRNTTDASTRQIELTPTHTKTSVNGWAFDCDFHPSEDHPYGQFCAPFKNPGAGGFPDYVPGYNSFDNILESWVAVFQHVTATDWAFVMYEVQDGVNWWTWILHFFMNFMGAMLLINLITAVIFMNYQKDMAGDDKDNEDPEMTALRLGGDKPGSAGGHPAGRGGFMEPQEPFLYGSPELPAPSSPQDSKGSVTMEQSMIGEQSELASPASAKQNGEDLSPSVVVVAADGSWQQQPARRASLLMPVREEAEGAGTLAAADGDTSHRESAEGCRTHHHLTPLTHPKKHKSQPPACRPSAEMVQPVNDHHQQHLQNTHSRDALTQRQTSANGHHHHQHLQHTHSRDLLAQRQAFAASGKDLDSACHRTAMRDDSVLDANSSTKEGASTKSTGGSAYGGMAKGSKEGAGEGGSDVTLPEFPPIETVSEEEEEEQKKERDSIMRRGSSVAYPSPSFFGNKLGWAEYACDVSHAHAQAGELYVRAQIRCALWLMSDGDVLLVS</sequence>
<accession>A0ABQ7GAE9</accession>
<dbReference type="SUPFAM" id="SSF81324">
    <property type="entry name" value="Voltage-gated potassium channels"/>
    <property type="match status" value="1"/>
</dbReference>
<evidence type="ECO:0000256" key="10">
    <source>
        <dbReference type="ARBA" id="ARBA00023136"/>
    </source>
</evidence>
<dbReference type="Gene3D" id="1.10.287.70">
    <property type="match status" value="1"/>
</dbReference>
<evidence type="ECO:0000256" key="2">
    <source>
        <dbReference type="ARBA" id="ARBA00022448"/>
    </source>
</evidence>
<evidence type="ECO:0000256" key="5">
    <source>
        <dbReference type="ARBA" id="ARBA00022692"/>
    </source>
</evidence>
<keyword evidence="9" id="KW-0406">Ion transport</keyword>
<dbReference type="Pfam" id="PF00520">
    <property type="entry name" value="Ion_trans"/>
    <property type="match status" value="1"/>
</dbReference>
<evidence type="ECO:0000259" key="15">
    <source>
        <dbReference type="Pfam" id="PF00520"/>
    </source>
</evidence>
<keyword evidence="11" id="KW-0325">Glycoprotein</keyword>
<evidence type="ECO:0000256" key="11">
    <source>
        <dbReference type="ARBA" id="ARBA00023180"/>
    </source>
</evidence>
<evidence type="ECO:0000313" key="17">
    <source>
        <dbReference type="Proteomes" id="UP000815325"/>
    </source>
</evidence>
<dbReference type="InterPro" id="IPR050599">
    <property type="entry name" value="VDCC_alpha-1_subunit"/>
</dbReference>
<proteinExistence type="predicted"/>
<gene>
    <name evidence="16" type="ORF">DUNSADRAFT_12940</name>
</gene>
<evidence type="ECO:0000256" key="8">
    <source>
        <dbReference type="ARBA" id="ARBA00022989"/>
    </source>
</evidence>
<feature type="compositionally biased region" description="Polar residues" evidence="13">
    <location>
        <begin position="635"/>
        <end position="651"/>
    </location>
</feature>
<feature type="compositionally biased region" description="Basic and acidic residues" evidence="13">
    <location>
        <begin position="690"/>
        <end position="699"/>
    </location>
</feature>
<evidence type="ECO:0000256" key="13">
    <source>
        <dbReference type="SAM" id="MobiDB-lite"/>
    </source>
</evidence>
<feature type="compositionally biased region" description="Basic residues" evidence="13">
    <location>
        <begin position="590"/>
        <end position="600"/>
    </location>
</feature>
<feature type="domain" description="Ion transport" evidence="15">
    <location>
        <begin position="63"/>
        <end position="389"/>
    </location>
</feature>
<feature type="region of interest" description="Disordered" evidence="13">
    <location>
        <begin position="633"/>
        <end position="702"/>
    </location>
</feature>
<keyword evidence="6" id="KW-0106">Calcium</keyword>
<dbReference type="Gene3D" id="1.20.120.350">
    <property type="entry name" value="Voltage-gated potassium channels. Chain C"/>
    <property type="match status" value="1"/>
</dbReference>
<evidence type="ECO:0000256" key="7">
    <source>
        <dbReference type="ARBA" id="ARBA00022882"/>
    </source>
</evidence>
<comment type="subcellular location">
    <subcellularLocation>
        <location evidence="1">Membrane</location>
        <topology evidence="1">Multi-pass membrane protein</topology>
    </subcellularLocation>
</comment>
<dbReference type="Proteomes" id="UP000815325">
    <property type="component" value="Unassembled WGS sequence"/>
</dbReference>
<keyword evidence="7" id="KW-0851">Voltage-gated channel</keyword>